<dbReference type="InterPro" id="IPR013087">
    <property type="entry name" value="Znf_C2H2_type"/>
</dbReference>
<dbReference type="AlphaFoldDB" id="A0AAD3XRA8"/>
<comment type="subcellular location">
    <subcellularLocation>
        <location evidence="1">Nucleus speckle</location>
    </subcellularLocation>
</comment>
<feature type="domain" description="C2H2-type" evidence="8">
    <location>
        <begin position="38"/>
        <end position="61"/>
    </location>
</feature>
<dbReference type="GO" id="GO:0005681">
    <property type="term" value="C:spliceosomal complex"/>
    <property type="evidence" value="ECO:0007669"/>
    <property type="project" value="InterPro"/>
</dbReference>
<keyword evidence="2" id="KW-0217">Developmental protein</keyword>
<evidence type="ECO:0008006" key="12">
    <source>
        <dbReference type="Google" id="ProtNLM"/>
    </source>
</evidence>
<gene>
    <name evidence="10" type="ORF">Nepgr_015447</name>
</gene>
<keyword evidence="5" id="KW-0862">Zinc</keyword>
<accession>A0AAD3XRA8</accession>
<feature type="region of interest" description="Disordered" evidence="7">
    <location>
        <begin position="75"/>
        <end position="112"/>
    </location>
</feature>
<evidence type="ECO:0000256" key="6">
    <source>
        <dbReference type="ARBA" id="ARBA00023242"/>
    </source>
</evidence>
<dbReference type="PANTHER" id="PTHR13278">
    <property type="entry name" value="ZINC FINGER PROTEIN 830"/>
    <property type="match status" value="1"/>
</dbReference>
<evidence type="ECO:0000256" key="5">
    <source>
        <dbReference type="ARBA" id="ARBA00022833"/>
    </source>
</evidence>
<feature type="region of interest" description="Disordered" evidence="7">
    <location>
        <begin position="295"/>
        <end position="335"/>
    </location>
</feature>
<dbReference type="GO" id="GO:0008270">
    <property type="term" value="F:zinc ion binding"/>
    <property type="evidence" value="ECO:0007669"/>
    <property type="project" value="UniProtKB-KW"/>
</dbReference>
<protein>
    <recommendedName>
        <fullName evidence="12">Coiled-coil domain-containing protein 16</fullName>
    </recommendedName>
</protein>
<feature type="compositionally biased region" description="Basic and acidic residues" evidence="7">
    <location>
        <begin position="81"/>
        <end position="94"/>
    </location>
</feature>
<feature type="compositionally biased region" description="Basic and acidic residues" evidence="7">
    <location>
        <begin position="300"/>
        <end position="313"/>
    </location>
</feature>
<evidence type="ECO:0000259" key="9">
    <source>
        <dbReference type="Pfam" id="PF23406"/>
    </source>
</evidence>
<dbReference type="InterPro" id="IPR040050">
    <property type="entry name" value="ZNF830-like"/>
</dbReference>
<evidence type="ECO:0000313" key="11">
    <source>
        <dbReference type="Proteomes" id="UP001279734"/>
    </source>
</evidence>
<sequence>MDAAAKRKVLFRAKVKQLAQEKRIESPLVRYNEDGKPVCRVCNVVLKSDSIWPAHQASQKHHEAINNLKANASRQNHVKNAKPEPMKEMSEGKSEGSTVFHDGQLQPSTEFPNSLPSAILPVNFFDNNELKGQKSGSGASKSVDTGSSIKVELSSHVPILEQPETRRAIQEFPSLSSVEMRKTENQPAKNLARVDTAAAYSKTVQVQGPLPEGFFDNKEADLRARGIEPVKPDVEAEYKEFERSIQPDLQEVDNRFEEEEIDAAEIIEEEETVEQKTYWDRVEFMKRKRMELIAARSSKHGRDSEVAGKKPVQDELSSEDDSDENFAVDWRAQHL</sequence>
<keyword evidence="3" id="KW-0479">Metal-binding</keyword>
<feature type="compositionally biased region" description="Acidic residues" evidence="7">
    <location>
        <begin position="316"/>
        <end position="326"/>
    </location>
</feature>
<evidence type="ECO:0000256" key="2">
    <source>
        <dbReference type="ARBA" id="ARBA00022473"/>
    </source>
</evidence>
<evidence type="ECO:0000256" key="3">
    <source>
        <dbReference type="ARBA" id="ARBA00022723"/>
    </source>
</evidence>
<organism evidence="10 11">
    <name type="scientific">Nepenthes gracilis</name>
    <name type="common">Slender pitcher plant</name>
    <dbReference type="NCBI Taxonomy" id="150966"/>
    <lineage>
        <taxon>Eukaryota</taxon>
        <taxon>Viridiplantae</taxon>
        <taxon>Streptophyta</taxon>
        <taxon>Embryophyta</taxon>
        <taxon>Tracheophyta</taxon>
        <taxon>Spermatophyta</taxon>
        <taxon>Magnoliopsida</taxon>
        <taxon>eudicotyledons</taxon>
        <taxon>Gunneridae</taxon>
        <taxon>Pentapetalae</taxon>
        <taxon>Caryophyllales</taxon>
        <taxon>Nepenthaceae</taxon>
        <taxon>Nepenthes</taxon>
    </lineage>
</organism>
<evidence type="ECO:0000256" key="7">
    <source>
        <dbReference type="SAM" id="MobiDB-lite"/>
    </source>
</evidence>
<dbReference type="Proteomes" id="UP001279734">
    <property type="component" value="Unassembled WGS sequence"/>
</dbReference>
<comment type="caution">
    <text evidence="10">The sequence shown here is derived from an EMBL/GenBank/DDBJ whole genome shotgun (WGS) entry which is preliminary data.</text>
</comment>
<name>A0AAD3XRA8_NEPGR</name>
<dbReference type="EMBL" id="BSYO01000013">
    <property type="protein sequence ID" value="GMH13606.1"/>
    <property type="molecule type" value="Genomic_DNA"/>
</dbReference>
<proteinExistence type="predicted"/>
<dbReference type="GO" id="GO:0003676">
    <property type="term" value="F:nucleic acid binding"/>
    <property type="evidence" value="ECO:0007669"/>
    <property type="project" value="InterPro"/>
</dbReference>
<feature type="domain" description="ZNF380 coiled-coil" evidence="9">
    <location>
        <begin position="210"/>
        <end position="289"/>
    </location>
</feature>
<reference evidence="10" key="1">
    <citation type="submission" date="2023-05" db="EMBL/GenBank/DDBJ databases">
        <title>Nepenthes gracilis genome sequencing.</title>
        <authorList>
            <person name="Fukushima K."/>
        </authorList>
    </citation>
    <scope>NUCLEOTIDE SEQUENCE</scope>
    <source>
        <strain evidence="10">SING2019-196</strain>
    </source>
</reference>
<keyword evidence="11" id="KW-1185">Reference proteome</keyword>
<evidence type="ECO:0000259" key="8">
    <source>
        <dbReference type="Pfam" id="PF12874"/>
    </source>
</evidence>
<dbReference type="Pfam" id="PF23406">
    <property type="entry name" value="ZNF380_CC"/>
    <property type="match status" value="1"/>
</dbReference>
<keyword evidence="6" id="KW-0539">Nucleus</keyword>
<evidence type="ECO:0000256" key="1">
    <source>
        <dbReference type="ARBA" id="ARBA00004324"/>
    </source>
</evidence>
<evidence type="ECO:0000256" key="4">
    <source>
        <dbReference type="ARBA" id="ARBA00022771"/>
    </source>
</evidence>
<keyword evidence="4" id="KW-0863">Zinc-finger</keyword>
<dbReference type="GO" id="GO:0033260">
    <property type="term" value="P:nuclear DNA replication"/>
    <property type="evidence" value="ECO:0007669"/>
    <property type="project" value="TreeGrafter"/>
</dbReference>
<dbReference type="GO" id="GO:0033314">
    <property type="term" value="P:mitotic DNA replication checkpoint signaling"/>
    <property type="evidence" value="ECO:0007669"/>
    <property type="project" value="TreeGrafter"/>
</dbReference>
<dbReference type="PANTHER" id="PTHR13278:SF0">
    <property type="entry name" value="ZINC FINGER PROTEIN 830"/>
    <property type="match status" value="1"/>
</dbReference>
<dbReference type="InterPro" id="IPR059039">
    <property type="entry name" value="ZNF380_CC"/>
</dbReference>
<dbReference type="GO" id="GO:0044773">
    <property type="term" value="P:mitotic DNA damage checkpoint signaling"/>
    <property type="evidence" value="ECO:0007669"/>
    <property type="project" value="TreeGrafter"/>
</dbReference>
<dbReference type="Pfam" id="PF12874">
    <property type="entry name" value="zf-met"/>
    <property type="match status" value="1"/>
</dbReference>
<evidence type="ECO:0000313" key="10">
    <source>
        <dbReference type="EMBL" id="GMH13606.1"/>
    </source>
</evidence>